<reference evidence="2" key="1">
    <citation type="submission" date="2021-08" db="EMBL/GenBank/DDBJ databases">
        <title>WGS assembly of Ceratopteris richardii.</title>
        <authorList>
            <person name="Marchant D.B."/>
            <person name="Chen G."/>
            <person name="Jenkins J."/>
            <person name="Shu S."/>
            <person name="Leebens-Mack J."/>
            <person name="Grimwood J."/>
            <person name="Schmutz J."/>
            <person name="Soltis P."/>
            <person name="Soltis D."/>
            <person name="Chen Z.-H."/>
        </authorList>
    </citation>
    <scope>NUCLEOTIDE SEQUENCE</scope>
    <source>
        <strain evidence="2">Whitten #5841</strain>
        <tissue evidence="2">Leaf</tissue>
    </source>
</reference>
<protein>
    <recommendedName>
        <fullName evidence="1">Stress-response A/B barrel domain-containing protein</fullName>
    </recommendedName>
</protein>
<dbReference type="EMBL" id="CM035424">
    <property type="protein sequence ID" value="KAH7352988.1"/>
    <property type="molecule type" value="Genomic_DNA"/>
</dbReference>
<gene>
    <name evidence="2" type="ORF">KP509_19G073700</name>
</gene>
<dbReference type="PANTHER" id="PTHR33178:SF5">
    <property type="entry name" value="EXPRESSED PROTEIN"/>
    <property type="match status" value="1"/>
</dbReference>
<keyword evidence="3" id="KW-1185">Reference proteome</keyword>
<dbReference type="PANTHER" id="PTHR33178">
    <property type="match status" value="1"/>
</dbReference>
<dbReference type="AlphaFoldDB" id="A0A8T2SNJ3"/>
<name>A0A8T2SNJ3_CERRI</name>
<dbReference type="PROSITE" id="PS51502">
    <property type="entry name" value="S_R_A_B_BARREL"/>
    <property type="match status" value="1"/>
</dbReference>
<evidence type="ECO:0000313" key="2">
    <source>
        <dbReference type="EMBL" id="KAH7352987.1"/>
    </source>
</evidence>
<evidence type="ECO:0000313" key="3">
    <source>
        <dbReference type="Proteomes" id="UP000825935"/>
    </source>
</evidence>
<dbReference type="InterPro" id="IPR044662">
    <property type="entry name" value="HS1/DABB1-like"/>
</dbReference>
<dbReference type="Proteomes" id="UP000825935">
    <property type="component" value="Chromosome 19"/>
</dbReference>
<dbReference type="EMBL" id="CM035424">
    <property type="protein sequence ID" value="KAH7352987.1"/>
    <property type="molecule type" value="Genomic_DNA"/>
</dbReference>
<organism evidence="2 3">
    <name type="scientific">Ceratopteris richardii</name>
    <name type="common">Triangle waterfern</name>
    <dbReference type="NCBI Taxonomy" id="49495"/>
    <lineage>
        <taxon>Eukaryota</taxon>
        <taxon>Viridiplantae</taxon>
        <taxon>Streptophyta</taxon>
        <taxon>Embryophyta</taxon>
        <taxon>Tracheophyta</taxon>
        <taxon>Polypodiopsida</taxon>
        <taxon>Polypodiidae</taxon>
        <taxon>Polypodiales</taxon>
        <taxon>Pteridineae</taxon>
        <taxon>Pteridaceae</taxon>
        <taxon>Parkerioideae</taxon>
        <taxon>Ceratopteris</taxon>
    </lineage>
</organism>
<dbReference type="Gene3D" id="3.30.70.100">
    <property type="match status" value="1"/>
</dbReference>
<feature type="domain" description="Stress-response A/B barrel" evidence="1">
    <location>
        <begin position="48"/>
        <end position="138"/>
    </location>
</feature>
<dbReference type="OrthoDB" id="1870903at2759"/>
<comment type="caution">
    <text evidence="2">The sequence shown here is derived from an EMBL/GenBank/DDBJ whole genome shotgun (WGS) entry which is preliminary data.</text>
</comment>
<dbReference type="InterPro" id="IPR013097">
    <property type="entry name" value="Dabb"/>
</dbReference>
<proteinExistence type="predicted"/>
<evidence type="ECO:0000259" key="1">
    <source>
        <dbReference type="PROSITE" id="PS51502"/>
    </source>
</evidence>
<sequence length="257" mass="28340">MDACPKSPRIPKEIECAEDPCHKKCDDKPKPCIDSCKLRECITDSSAVEHVVLLNMPFLQGDQEAKILHCIYDLQFNFCSVEALVVGRVLNKVENVTHALLIRFSTVETLAGFSKSEALSKIMCLMSPYIHGAIVVDYVSATGHLDTSCKEPTCLTITLMRRRKGVSPGEMDCALHSLKTLADGFCFVEDFTFGSNLFISGDKYFTNGFAGFTKSLCDLDKLLEDVQYSKLLCSVLPLSCSTVTVNVLAFKPIKACL</sequence>
<accession>A0A8T2SNJ3</accession>